<dbReference type="PANTHER" id="PTHR11705:SF140">
    <property type="entry name" value="FI02848P-RELATED"/>
    <property type="match status" value="1"/>
</dbReference>
<keyword evidence="3" id="KW-0121">Carboxypeptidase</keyword>
<dbReference type="GO" id="GO:0004181">
    <property type="term" value="F:metallocarboxypeptidase activity"/>
    <property type="evidence" value="ECO:0007669"/>
    <property type="project" value="InterPro"/>
</dbReference>
<evidence type="ECO:0000256" key="11">
    <source>
        <dbReference type="PROSITE-ProRule" id="PRU01379"/>
    </source>
</evidence>
<comment type="cofactor">
    <cofactor evidence="1">
        <name>Zn(2+)</name>
        <dbReference type="ChEBI" id="CHEBI:29105"/>
    </cofactor>
</comment>
<keyword evidence="4" id="KW-0645">Protease</keyword>
<keyword evidence="10" id="KW-1015">Disulfide bond</keyword>
<dbReference type="SUPFAM" id="SSF53187">
    <property type="entry name" value="Zn-dependent exopeptidases"/>
    <property type="match status" value="1"/>
</dbReference>
<keyword evidence="6 12" id="KW-0732">Signal</keyword>
<gene>
    <name evidence="14" type="ORF">R5R35_000242</name>
</gene>
<feature type="active site" description="Proton donor/acceptor" evidence="11">
    <location>
        <position position="403"/>
    </location>
</feature>
<evidence type="ECO:0000259" key="13">
    <source>
        <dbReference type="PROSITE" id="PS52035"/>
    </source>
</evidence>
<dbReference type="PANTHER" id="PTHR11705">
    <property type="entry name" value="PROTEASE FAMILY M14 CARBOXYPEPTIDASE A,B"/>
    <property type="match status" value="1"/>
</dbReference>
<protein>
    <recommendedName>
        <fullName evidence="13">Peptidase M14 domain-containing protein</fullName>
    </recommendedName>
</protein>
<evidence type="ECO:0000313" key="15">
    <source>
        <dbReference type="Proteomes" id="UP001378592"/>
    </source>
</evidence>
<evidence type="ECO:0000256" key="12">
    <source>
        <dbReference type="SAM" id="SignalP"/>
    </source>
</evidence>
<sequence length="441" mass="48520">MRRPAPAAPAPAHAPPPPPPAPSLLALLLALVPLVLLVAAQADGGKDYTGWRVLRAQPASAEQLRHVEVLVRALGAEGASQLWRWRPATDVLVRGDVADAAMRFLGARGIAANVHVADVGAEIRRERSADAQRRGPRPQDVLRSYLRYDEMNEFMDDLQRRFPHLATVATFGRSYEGRDMKVMQISSGGGGQRPVILIDAGIHAREWIAPAMALYIIQQLVENPSNADLIANVDWHVIPLLNPDGYEYSHTTDRMWRKTRSVTDVPECFGADPNRNFDFYWGVVGVSWDPCKETYAGHEPFSEAESEALAMYGLGLRGRLRLYVAIHSYGGVFIHPWGYSHQKPSDYPKLVALGQEVAGAIRRAGIPRFDVGNCFEMLGELAAGGSDDWMKGVAGANFSYTLEMPVPSFTTPAVHIERYVVPTFEGFRAMGRFVSGVFGCC</sequence>
<accession>A0AAN9Z3Z4</accession>
<dbReference type="PROSITE" id="PS52035">
    <property type="entry name" value="PEPTIDASE_M14"/>
    <property type="match status" value="1"/>
</dbReference>
<comment type="similarity">
    <text evidence="2 11">Belongs to the peptidase M14 family.</text>
</comment>
<dbReference type="Proteomes" id="UP001378592">
    <property type="component" value="Unassembled WGS sequence"/>
</dbReference>
<evidence type="ECO:0000256" key="6">
    <source>
        <dbReference type="ARBA" id="ARBA00022729"/>
    </source>
</evidence>
<evidence type="ECO:0000256" key="7">
    <source>
        <dbReference type="ARBA" id="ARBA00022801"/>
    </source>
</evidence>
<dbReference type="FunFam" id="3.40.630.10:FF:000084">
    <property type="entry name" value="Carboxypeptidase B2"/>
    <property type="match status" value="1"/>
</dbReference>
<keyword evidence="8" id="KW-0862">Zinc</keyword>
<dbReference type="InterPro" id="IPR057246">
    <property type="entry name" value="CARBOXYPEPT_ZN_1"/>
</dbReference>
<dbReference type="InterPro" id="IPR000834">
    <property type="entry name" value="Peptidase_M14"/>
</dbReference>
<keyword evidence="7" id="KW-0378">Hydrolase</keyword>
<evidence type="ECO:0000256" key="4">
    <source>
        <dbReference type="ARBA" id="ARBA00022670"/>
    </source>
</evidence>
<keyword evidence="5" id="KW-0479">Metal-binding</keyword>
<dbReference type="SMART" id="SM00631">
    <property type="entry name" value="Zn_pept"/>
    <property type="match status" value="1"/>
</dbReference>
<dbReference type="GO" id="GO:0005615">
    <property type="term" value="C:extracellular space"/>
    <property type="evidence" value="ECO:0007669"/>
    <property type="project" value="TreeGrafter"/>
</dbReference>
<proteinExistence type="inferred from homology"/>
<evidence type="ECO:0000313" key="14">
    <source>
        <dbReference type="EMBL" id="KAK7867253.1"/>
    </source>
</evidence>
<dbReference type="AlphaFoldDB" id="A0AAN9Z3Z4"/>
<keyword evidence="9" id="KW-0482">Metalloprotease</keyword>
<dbReference type="GO" id="GO:0006508">
    <property type="term" value="P:proteolysis"/>
    <property type="evidence" value="ECO:0007669"/>
    <property type="project" value="UniProtKB-KW"/>
</dbReference>
<dbReference type="PRINTS" id="PR00765">
    <property type="entry name" value="CRBOXYPTASEA"/>
</dbReference>
<dbReference type="SUPFAM" id="SSF54897">
    <property type="entry name" value="Protease propeptides/inhibitors"/>
    <property type="match status" value="1"/>
</dbReference>
<organism evidence="14 15">
    <name type="scientific">Gryllus longicercus</name>
    <dbReference type="NCBI Taxonomy" id="2509291"/>
    <lineage>
        <taxon>Eukaryota</taxon>
        <taxon>Metazoa</taxon>
        <taxon>Ecdysozoa</taxon>
        <taxon>Arthropoda</taxon>
        <taxon>Hexapoda</taxon>
        <taxon>Insecta</taxon>
        <taxon>Pterygota</taxon>
        <taxon>Neoptera</taxon>
        <taxon>Polyneoptera</taxon>
        <taxon>Orthoptera</taxon>
        <taxon>Ensifera</taxon>
        <taxon>Gryllidea</taxon>
        <taxon>Grylloidea</taxon>
        <taxon>Gryllidae</taxon>
        <taxon>Gryllinae</taxon>
        <taxon>Gryllus</taxon>
    </lineage>
</organism>
<evidence type="ECO:0000256" key="2">
    <source>
        <dbReference type="ARBA" id="ARBA00005988"/>
    </source>
</evidence>
<dbReference type="InterPro" id="IPR036990">
    <property type="entry name" value="M14A-like_propep"/>
</dbReference>
<feature type="signal peptide" evidence="12">
    <location>
        <begin position="1"/>
        <end position="42"/>
    </location>
</feature>
<dbReference type="Pfam" id="PF00246">
    <property type="entry name" value="Peptidase_M14"/>
    <property type="match status" value="1"/>
</dbReference>
<feature type="chain" id="PRO_5042913503" description="Peptidase M14 domain-containing protein" evidence="12">
    <location>
        <begin position="43"/>
        <end position="441"/>
    </location>
</feature>
<evidence type="ECO:0000256" key="8">
    <source>
        <dbReference type="ARBA" id="ARBA00022833"/>
    </source>
</evidence>
<evidence type="ECO:0000256" key="3">
    <source>
        <dbReference type="ARBA" id="ARBA00022645"/>
    </source>
</evidence>
<dbReference type="PROSITE" id="PS00132">
    <property type="entry name" value="CARBOXYPEPT_ZN_1"/>
    <property type="match status" value="1"/>
</dbReference>
<feature type="domain" description="Peptidase M14" evidence="13">
    <location>
        <begin position="144"/>
        <end position="434"/>
    </location>
</feature>
<dbReference type="GO" id="GO:0008270">
    <property type="term" value="F:zinc ion binding"/>
    <property type="evidence" value="ECO:0007669"/>
    <property type="project" value="InterPro"/>
</dbReference>
<dbReference type="EMBL" id="JAZDUA010000124">
    <property type="protein sequence ID" value="KAK7867253.1"/>
    <property type="molecule type" value="Genomic_DNA"/>
</dbReference>
<dbReference type="Gene3D" id="3.30.70.340">
    <property type="entry name" value="Metallocarboxypeptidase-like"/>
    <property type="match status" value="1"/>
</dbReference>
<dbReference type="Gene3D" id="3.40.630.10">
    <property type="entry name" value="Zn peptidases"/>
    <property type="match status" value="1"/>
</dbReference>
<evidence type="ECO:0000256" key="9">
    <source>
        <dbReference type="ARBA" id="ARBA00023049"/>
    </source>
</evidence>
<evidence type="ECO:0000256" key="1">
    <source>
        <dbReference type="ARBA" id="ARBA00001947"/>
    </source>
</evidence>
<evidence type="ECO:0000256" key="10">
    <source>
        <dbReference type="ARBA" id="ARBA00023157"/>
    </source>
</evidence>
<evidence type="ECO:0000256" key="5">
    <source>
        <dbReference type="ARBA" id="ARBA00022723"/>
    </source>
</evidence>
<comment type="caution">
    <text evidence="14">The sequence shown here is derived from an EMBL/GenBank/DDBJ whole genome shotgun (WGS) entry which is preliminary data.</text>
</comment>
<reference evidence="14 15" key="1">
    <citation type="submission" date="2024-03" db="EMBL/GenBank/DDBJ databases">
        <title>The genome assembly and annotation of the cricket Gryllus longicercus Weissman &amp; Gray.</title>
        <authorList>
            <person name="Szrajer S."/>
            <person name="Gray D."/>
            <person name="Ylla G."/>
        </authorList>
    </citation>
    <scope>NUCLEOTIDE SEQUENCE [LARGE SCALE GENOMIC DNA]</scope>
    <source>
        <strain evidence="14">DAG 2021-001</strain>
        <tissue evidence="14">Whole body minus gut</tissue>
    </source>
</reference>
<keyword evidence="15" id="KW-1185">Reference proteome</keyword>
<name>A0AAN9Z3Z4_9ORTH</name>